<evidence type="ECO:0000313" key="1">
    <source>
        <dbReference type="EMBL" id="KAJ7023712.1"/>
    </source>
</evidence>
<dbReference type="AlphaFoldDB" id="A0AAD6SE64"/>
<dbReference type="Proteomes" id="UP001218188">
    <property type="component" value="Unassembled WGS sequence"/>
</dbReference>
<organism evidence="1 2">
    <name type="scientific">Mycena alexandri</name>
    <dbReference type="NCBI Taxonomy" id="1745969"/>
    <lineage>
        <taxon>Eukaryota</taxon>
        <taxon>Fungi</taxon>
        <taxon>Dikarya</taxon>
        <taxon>Basidiomycota</taxon>
        <taxon>Agaricomycotina</taxon>
        <taxon>Agaricomycetes</taxon>
        <taxon>Agaricomycetidae</taxon>
        <taxon>Agaricales</taxon>
        <taxon>Marasmiineae</taxon>
        <taxon>Mycenaceae</taxon>
        <taxon>Mycena</taxon>
    </lineage>
</organism>
<comment type="caution">
    <text evidence="1">The sequence shown here is derived from an EMBL/GenBank/DDBJ whole genome shotgun (WGS) entry which is preliminary data.</text>
</comment>
<sequence>MIRDSARCRILINVDSFFHYRTELQMKPGGYQTSATQAPEETALLIPYMWYRRHSRIRCPVTGFPLYFTPGARFRDRAALDHEGKVCRTFLHASINSANFVASLAQQNGWHDLRKWGNHVFDYLTKDHSAAYSETVISEFNAVFSAGRTESKQEFHEMTGTRHKELLNRAMENPDLVQELEDLKARMTTCPITSAPITKKSRLRPDHGHESGKLRLPLPGVVNLFTGCVEAPAKHAARAEYSGPDRNKFLAIFRRHLRRMIDAMVDILIRRPKAIEDFIAAGRADPELSAIMRAHAEGERVSFEPVVKAMESGVLKAATDALDEFYQVQTPTTQERMERMNPDLEQNPMKGYFPQLFNSDGQPYYTKGFEAFNGVGAASTDEDVDDDDDERHFGKVGKRLWSEKAAV</sequence>
<dbReference type="EMBL" id="JARJCM010000184">
    <property type="protein sequence ID" value="KAJ7023712.1"/>
    <property type="molecule type" value="Genomic_DNA"/>
</dbReference>
<keyword evidence="2" id="KW-1185">Reference proteome</keyword>
<proteinExistence type="predicted"/>
<protein>
    <submittedName>
        <fullName evidence="1">Uncharacterized protein</fullName>
    </submittedName>
</protein>
<name>A0AAD6SE64_9AGAR</name>
<accession>A0AAD6SE64</accession>
<evidence type="ECO:0000313" key="2">
    <source>
        <dbReference type="Proteomes" id="UP001218188"/>
    </source>
</evidence>
<reference evidence="1" key="1">
    <citation type="submission" date="2023-03" db="EMBL/GenBank/DDBJ databases">
        <title>Massive genome expansion in bonnet fungi (Mycena s.s.) driven by repeated elements and novel gene families across ecological guilds.</title>
        <authorList>
            <consortium name="Lawrence Berkeley National Laboratory"/>
            <person name="Harder C.B."/>
            <person name="Miyauchi S."/>
            <person name="Viragh M."/>
            <person name="Kuo A."/>
            <person name="Thoen E."/>
            <person name="Andreopoulos B."/>
            <person name="Lu D."/>
            <person name="Skrede I."/>
            <person name="Drula E."/>
            <person name="Henrissat B."/>
            <person name="Morin E."/>
            <person name="Kohler A."/>
            <person name="Barry K."/>
            <person name="LaButti K."/>
            <person name="Morin E."/>
            <person name="Salamov A."/>
            <person name="Lipzen A."/>
            <person name="Mereny Z."/>
            <person name="Hegedus B."/>
            <person name="Baldrian P."/>
            <person name="Stursova M."/>
            <person name="Weitz H."/>
            <person name="Taylor A."/>
            <person name="Grigoriev I.V."/>
            <person name="Nagy L.G."/>
            <person name="Martin F."/>
            <person name="Kauserud H."/>
        </authorList>
    </citation>
    <scope>NUCLEOTIDE SEQUENCE</scope>
    <source>
        <strain evidence="1">CBHHK200</strain>
    </source>
</reference>
<gene>
    <name evidence="1" type="ORF">C8F04DRAFT_1133720</name>
</gene>